<dbReference type="EMBL" id="FWXI01000008">
    <property type="protein sequence ID" value="SMC75856.1"/>
    <property type="molecule type" value="Genomic_DNA"/>
</dbReference>
<sequence>MAGGKIKHVFPGGNTPQGFFSYYDYVIPIDATRIFLLKGGPGVGKSTFMKKIGQAMVEQGYDVEHHHCSSDPNSLDGLVIPMLNVALIDGTAPHIVDPKHPGCVDEILNLGEYWDESKMVKNKAAILAYTKEISKRFQRAYRMLRAAKAIYDDWEAANNEAMDYKLANQKATDLLEKLFAGTPTAGHGKNRKLFASAITPLGPINYIDSIAAGLSSRYIITGLPGTGKATLLAKVADTAVAKGLDIETYYCPLDPLKVEHVIIPALDTALTTSVPPHNQPTRGATAVIDMNDCLDKEIVNRLETVTDYDRTAFWEFFGKAGTYINEAKKLHDELETYYVPNISFSGVDALRDKTLARILAFAVKKIT</sequence>
<dbReference type="STRING" id="112901.SAMN04488500_108126"/>
<dbReference type="RefSeq" id="WP_084575824.1">
    <property type="nucleotide sequence ID" value="NZ_CP155572.1"/>
</dbReference>
<organism evidence="1 2">
    <name type="scientific">Sporomusa malonica</name>
    <dbReference type="NCBI Taxonomy" id="112901"/>
    <lineage>
        <taxon>Bacteria</taxon>
        <taxon>Bacillati</taxon>
        <taxon>Bacillota</taxon>
        <taxon>Negativicutes</taxon>
        <taxon>Selenomonadales</taxon>
        <taxon>Sporomusaceae</taxon>
        <taxon>Sporomusa</taxon>
    </lineage>
</organism>
<accession>A0A1W2BSZ8</accession>
<dbReference type="InterPro" id="IPR027417">
    <property type="entry name" value="P-loop_NTPase"/>
</dbReference>
<proteinExistence type="predicted"/>
<name>A0A1W2BSZ8_9FIRM</name>
<evidence type="ECO:0000313" key="2">
    <source>
        <dbReference type="Proteomes" id="UP000192738"/>
    </source>
</evidence>
<dbReference type="AlphaFoldDB" id="A0A1W2BSZ8"/>
<protein>
    <submittedName>
        <fullName evidence="1">Uncharacterized protein</fullName>
    </submittedName>
</protein>
<evidence type="ECO:0000313" key="1">
    <source>
        <dbReference type="EMBL" id="SMC75856.1"/>
    </source>
</evidence>
<dbReference type="Proteomes" id="UP000192738">
    <property type="component" value="Unassembled WGS sequence"/>
</dbReference>
<keyword evidence="2" id="KW-1185">Reference proteome</keyword>
<reference evidence="1 2" key="1">
    <citation type="submission" date="2017-04" db="EMBL/GenBank/DDBJ databases">
        <authorList>
            <person name="Afonso C.L."/>
            <person name="Miller P.J."/>
            <person name="Scott M.A."/>
            <person name="Spackman E."/>
            <person name="Goraichik I."/>
            <person name="Dimitrov K.M."/>
            <person name="Suarez D.L."/>
            <person name="Swayne D.E."/>
        </authorList>
    </citation>
    <scope>NUCLEOTIDE SEQUENCE [LARGE SCALE GENOMIC DNA]</scope>
    <source>
        <strain evidence="1 2">DSM 5090</strain>
    </source>
</reference>
<dbReference type="OrthoDB" id="9781752at2"/>
<gene>
    <name evidence="1" type="ORF">SAMN04488500_108126</name>
</gene>
<dbReference type="SUPFAM" id="SSF52540">
    <property type="entry name" value="P-loop containing nucleoside triphosphate hydrolases"/>
    <property type="match status" value="1"/>
</dbReference>